<gene>
    <name evidence="1" type="ORF">Salat_2655700</name>
</gene>
<accession>A0AAE1XQ67</accession>
<name>A0AAE1XQ67_9LAMI</name>
<keyword evidence="2" id="KW-1185">Reference proteome</keyword>
<evidence type="ECO:0000313" key="1">
    <source>
        <dbReference type="EMBL" id="KAK4415483.1"/>
    </source>
</evidence>
<sequence length="249" mass="27232">MAAHAAMMANKGRQRQAELVEIALVVRVEVDLEPLDIPLTPLADVDHSTPVDPVVQVLEVVKLYSPIPTVAPLREYVASPEKVFESGAPLRKSCHCSRSIIRSQTSEHALDDPSDTHRSCEALKYEVQSLKAEIGALKVKESKAFESGMTRGKSLIHRGCMVKRATNESVVSFYKCLSQLKLLKALKDGFDPRQASFSKDAELQPYPKEEVVVDSVPDNEFAALVDSTPSLPSFGVVKSFVTPREGSSA</sequence>
<proteinExistence type="predicted"/>
<reference evidence="1" key="1">
    <citation type="submission" date="2020-06" db="EMBL/GenBank/DDBJ databases">
        <authorList>
            <person name="Li T."/>
            <person name="Hu X."/>
            <person name="Zhang T."/>
            <person name="Song X."/>
            <person name="Zhang H."/>
            <person name="Dai N."/>
            <person name="Sheng W."/>
            <person name="Hou X."/>
            <person name="Wei L."/>
        </authorList>
    </citation>
    <scope>NUCLEOTIDE SEQUENCE</scope>
    <source>
        <strain evidence="1">3651</strain>
        <tissue evidence="1">Leaf</tissue>
    </source>
</reference>
<evidence type="ECO:0000313" key="2">
    <source>
        <dbReference type="Proteomes" id="UP001293254"/>
    </source>
</evidence>
<organism evidence="1 2">
    <name type="scientific">Sesamum alatum</name>
    <dbReference type="NCBI Taxonomy" id="300844"/>
    <lineage>
        <taxon>Eukaryota</taxon>
        <taxon>Viridiplantae</taxon>
        <taxon>Streptophyta</taxon>
        <taxon>Embryophyta</taxon>
        <taxon>Tracheophyta</taxon>
        <taxon>Spermatophyta</taxon>
        <taxon>Magnoliopsida</taxon>
        <taxon>eudicotyledons</taxon>
        <taxon>Gunneridae</taxon>
        <taxon>Pentapetalae</taxon>
        <taxon>asterids</taxon>
        <taxon>lamiids</taxon>
        <taxon>Lamiales</taxon>
        <taxon>Pedaliaceae</taxon>
        <taxon>Sesamum</taxon>
    </lineage>
</organism>
<dbReference type="Proteomes" id="UP001293254">
    <property type="component" value="Unassembled WGS sequence"/>
</dbReference>
<reference evidence="1" key="2">
    <citation type="journal article" date="2024" name="Plant">
        <title>Genomic evolution and insights into agronomic trait innovations of Sesamum species.</title>
        <authorList>
            <person name="Miao H."/>
            <person name="Wang L."/>
            <person name="Qu L."/>
            <person name="Liu H."/>
            <person name="Sun Y."/>
            <person name="Le M."/>
            <person name="Wang Q."/>
            <person name="Wei S."/>
            <person name="Zheng Y."/>
            <person name="Lin W."/>
            <person name="Duan Y."/>
            <person name="Cao H."/>
            <person name="Xiong S."/>
            <person name="Wang X."/>
            <person name="Wei L."/>
            <person name="Li C."/>
            <person name="Ma Q."/>
            <person name="Ju M."/>
            <person name="Zhao R."/>
            <person name="Li G."/>
            <person name="Mu C."/>
            <person name="Tian Q."/>
            <person name="Mei H."/>
            <person name="Zhang T."/>
            <person name="Gao T."/>
            <person name="Zhang H."/>
        </authorList>
    </citation>
    <scope>NUCLEOTIDE SEQUENCE</scope>
    <source>
        <strain evidence="1">3651</strain>
    </source>
</reference>
<protein>
    <submittedName>
        <fullName evidence="1">Uncharacterized protein</fullName>
    </submittedName>
</protein>
<dbReference type="EMBL" id="JACGWO010000011">
    <property type="protein sequence ID" value="KAK4415483.1"/>
    <property type="molecule type" value="Genomic_DNA"/>
</dbReference>
<comment type="caution">
    <text evidence="1">The sequence shown here is derived from an EMBL/GenBank/DDBJ whole genome shotgun (WGS) entry which is preliminary data.</text>
</comment>
<dbReference type="AlphaFoldDB" id="A0AAE1XQ67"/>